<dbReference type="InterPro" id="IPR036145">
    <property type="entry name" value="MinC_C_sf"/>
</dbReference>
<dbReference type="Proteomes" id="UP000054093">
    <property type="component" value="Unassembled WGS sequence"/>
</dbReference>
<name>E7G2L4_9HELI</name>
<proteinExistence type="predicted"/>
<dbReference type="AlphaFoldDB" id="E7G2L4"/>
<evidence type="ECO:0000313" key="3">
    <source>
        <dbReference type="Proteomes" id="UP000054093"/>
    </source>
</evidence>
<gene>
    <name evidence="2" type="primary">minC</name>
    <name evidence="2" type="ORF">HSUHS5_0154</name>
</gene>
<dbReference type="SUPFAM" id="SSF63848">
    <property type="entry name" value="Cell-division inhibitor MinC, C-terminal domain"/>
    <property type="match status" value="1"/>
</dbReference>
<organism evidence="2 3">
    <name type="scientific">Helicobacter suis HS5</name>
    <dbReference type="NCBI Taxonomy" id="710394"/>
    <lineage>
        <taxon>Bacteria</taxon>
        <taxon>Pseudomonadati</taxon>
        <taxon>Campylobacterota</taxon>
        <taxon>Epsilonproteobacteria</taxon>
        <taxon>Campylobacterales</taxon>
        <taxon>Helicobacteraceae</taxon>
        <taxon>Helicobacter</taxon>
    </lineage>
</organism>
<sequence length="207" mass="23758">MKGECVLRTRQKQVRCFELDIANSQQYLSFIHKNAPLLQDYLILFKEPIPPDVQEMLGKYQLAYSFSTKELKGKASDQVVVYEALELKEQKETKPLKPSLEEDHHVQIFERHIRSGEEIDSYSSLVFLGNVNHGAKIHSEQNISIYGRCEGIIICMGIYMVLKNVYSSHIAFQGQILDTAQLARINENNKLKLITRVDDMISIKDIA</sequence>
<evidence type="ECO:0000259" key="1">
    <source>
        <dbReference type="Pfam" id="PF03775"/>
    </source>
</evidence>
<protein>
    <submittedName>
        <fullName evidence="2">Septum formation inhibitor</fullName>
    </submittedName>
</protein>
<dbReference type="InterPro" id="IPR016098">
    <property type="entry name" value="CAP/MinC_C"/>
</dbReference>
<dbReference type="InterPro" id="IPR005526">
    <property type="entry name" value="Septum_form_inhib_MinC_C"/>
</dbReference>
<evidence type="ECO:0000313" key="2">
    <source>
        <dbReference type="EMBL" id="EFX42363.1"/>
    </source>
</evidence>
<comment type="caution">
    <text evidence="2">The sequence shown here is derived from an EMBL/GenBank/DDBJ whole genome shotgun (WGS) entry which is preliminary data.</text>
</comment>
<reference evidence="2 3" key="1">
    <citation type="journal article" date="2011" name="Vet. Res.">
        <title>Genome sequence of Helicobacter suis supports its role in gastric pathology.</title>
        <authorList>
            <person name="Vermoote M."/>
            <person name="Vandekerckhove T.T."/>
            <person name="Flahou B."/>
            <person name="Pasmans F."/>
            <person name="Smet A."/>
            <person name="De Groote D."/>
            <person name="Van Criekinge W."/>
            <person name="Ducatelle R."/>
            <person name="Haesebrouck F."/>
        </authorList>
    </citation>
    <scope>NUCLEOTIDE SEQUENCE [LARGE SCALE GENOMIC DNA]</scope>
    <source>
        <strain evidence="2 3">HS5</strain>
    </source>
</reference>
<dbReference type="Pfam" id="PF03775">
    <property type="entry name" value="MinC_C"/>
    <property type="match status" value="1"/>
</dbReference>
<accession>E7G2L4</accession>
<dbReference type="GO" id="GO:0000902">
    <property type="term" value="P:cell morphogenesis"/>
    <property type="evidence" value="ECO:0007669"/>
    <property type="project" value="InterPro"/>
</dbReference>
<feature type="domain" description="Septum formation inhibitor MinC C-terminal" evidence="1">
    <location>
        <begin position="108"/>
        <end position="155"/>
    </location>
</feature>
<dbReference type="EMBL" id="ADHO01000028">
    <property type="protein sequence ID" value="EFX42363.1"/>
    <property type="molecule type" value="Genomic_DNA"/>
</dbReference>
<dbReference type="Gene3D" id="2.160.20.70">
    <property type="match status" value="1"/>
</dbReference>